<proteinExistence type="predicted"/>
<sequence length="127" mass="14315">MTRPLPVPLTELPDRPELALPASTPTPLRWLLTRSVETALPVVGEYLRQRLSSPREEAPPAPPGIVLVESVHVRLLERADGTREWQLEHVTMETPRRSWHPGRWVMLLSLLAGVALAVSRVGRTIRR</sequence>
<dbReference type="EMBL" id="DSJL01000011">
    <property type="protein sequence ID" value="HEF65885.1"/>
    <property type="molecule type" value="Genomic_DNA"/>
</dbReference>
<reference evidence="1" key="1">
    <citation type="journal article" date="2020" name="mSystems">
        <title>Genome- and Community-Level Interaction Insights into Carbon Utilization and Element Cycling Functions of Hydrothermarchaeota in Hydrothermal Sediment.</title>
        <authorList>
            <person name="Zhou Z."/>
            <person name="Liu Y."/>
            <person name="Xu W."/>
            <person name="Pan J."/>
            <person name="Luo Z.H."/>
            <person name="Li M."/>
        </authorList>
    </citation>
    <scope>NUCLEOTIDE SEQUENCE [LARGE SCALE GENOMIC DNA]</scope>
    <source>
        <strain evidence="1">SpSt-222</strain>
    </source>
</reference>
<evidence type="ECO:0000313" key="1">
    <source>
        <dbReference type="EMBL" id="HEF65885.1"/>
    </source>
</evidence>
<gene>
    <name evidence="1" type="ORF">ENP47_09850</name>
</gene>
<accession>A0A7C1JVC4</accession>
<protein>
    <submittedName>
        <fullName evidence="1">Uncharacterized protein</fullName>
    </submittedName>
</protein>
<organism evidence="1">
    <name type="scientific">Thermomicrobium roseum</name>
    <dbReference type="NCBI Taxonomy" id="500"/>
    <lineage>
        <taxon>Bacteria</taxon>
        <taxon>Pseudomonadati</taxon>
        <taxon>Thermomicrobiota</taxon>
        <taxon>Thermomicrobia</taxon>
        <taxon>Thermomicrobiales</taxon>
        <taxon>Thermomicrobiaceae</taxon>
        <taxon>Thermomicrobium</taxon>
    </lineage>
</organism>
<comment type="caution">
    <text evidence="1">The sequence shown here is derived from an EMBL/GenBank/DDBJ whole genome shotgun (WGS) entry which is preliminary data.</text>
</comment>
<name>A0A7C1JVC4_THERO</name>
<dbReference type="AlphaFoldDB" id="A0A7C1JVC4"/>